<dbReference type="CDD" id="cd00284">
    <property type="entry name" value="Cytochrome_b_N"/>
    <property type="match status" value="1"/>
</dbReference>
<keyword evidence="12 20" id="KW-1133">Transmembrane helix</keyword>
<organism evidence="23">
    <name type="scientific">Salassa olivacea</name>
    <dbReference type="NCBI Taxonomy" id="3073723"/>
    <lineage>
        <taxon>Eukaryota</taxon>
        <taxon>Metazoa</taxon>
        <taxon>Ecdysozoa</taxon>
        <taxon>Arthropoda</taxon>
        <taxon>Hexapoda</taxon>
        <taxon>Insecta</taxon>
        <taxon>Pterygota</taxon>
        <taxon>Neoptera</taxon>
        <taxon>Endopterygota</taxon>
        <taxon>Lepidoptera</taxon>
        <taxon>Glossata</taxon>
        <taxon>Ditrysia</taxon>
        <taxon>Bombycoidea</taxon>
        <taxon>Saturniidae</taxon>
        <taxon>Salassinae</taxon>
        <taxon>Salassa</taxon>
    </lineage>
</organism>
<accession>A0AAU7NK42</accession>
<sequence>MMNNFKSLRKTHPIIKIINGSLIDLPTPSNISMWWNFGSLLALCLITQILTGLFLTMYYTANIELAFFSVNYICRNVNYGWLIRTLHANGASFFFICVYLHIGRGIYYESFNLKYTWFVGVIILFMLMATAFMGYVLPWGQMSFWGATVITNLLSAIPYLGTMLVNWIWGGFAVDNATLTRFYTFHFLLPFILLMLTMIHLLFLHQTGSNNPLGINSNMDKIPFHPYFTYKDLIGFIIMMMFLILLTLISPYLLGDPDNFIPANPLVTPIHIQPEWYFLFAYAILRSIPNKLGGVIALVMSIMILIILPMTFFKKMQGIQFYPINQMMFWIFIMMIILLTWIGARPVEAPYIITGQLLTIFYFLYFIITPMVSIYWDKLLFNK</sequence>
<dbReference type="GO" id="GO:0045275">
    <property type="term" value="C:respiratory chain complex III"/>
    <property type="evidence" value="ECO:0007669"/>
    <property type="project" value="InterPro"/>
</dbReference>
<keyword evidence="10" id="KW-0999">Mitochondrion inner membrane</keyword>
<evidence type="ECO:0000256" key="7">
    <source>
        <dbReference type="ARBA" id="ARBA00022660"/>
    </source>
</evidence>
<evidence type="ECO:0000256" key="18">
    <source>
        <dbReference type="PIRSR" id="PIRSR038885-1"/>
    </source>
</evidence>
<dbReference type="SUPFAM" id="SSF81648">
    <property type="entry name" value="a domain/subunit of cytochrome bc1 complex (Ubiquinol-cytochrome c reductase)"/>
    <property type="match status" value="1"/>
</dbReference>
<keyword evidence="7 20" id="KW-0679">Respiratory chain</keyword>
<gene>
    <name evidence="23" type="primary">cob</name>
</gene>
<comment type="cofactor">
    <cofactor evidence="20">
        <name>heme b</name>
        <dbReference type="ChEBI" id="CHEBI:60344"/>
    </cofactor>
    <text evidence="20">Binds 2 heme groups non-covalently.</text>
</comment>
<feature type="binding site" description="axial binding residue" evidence="19">
    <location>
        <position position="186"/>
    </location>
    <ligand>
        <name>heme b</name>
        <dbReference type="ChEBI" id="CHEBI:60344"/>
        <label>b562</label>
    </ligand>
    <ligandPart>
        <name>Fe</name>
        <dbReference type="ChEBI" id="CHEBI:18248"/>
    </ligandPart>
</feature>
<feature type="binding site" evidence="18">
    <location>
        <position position="205"/>
    </location>
    <ligand>
        <name>a ubiquinone</name>
        <dbReference type="ChEBI" id="CHEBI:16389"/>
    </ligand>
</feature>
<comment type="similarity">
    <text evidence="17 20">Belongs to the cytochrome b family.</text>
</comment>
<keyword evidence="8 20" id="KW-0812">Transmembrane</keyword>
<feature type="domain" description="Cytochrome b/b6 N-terminal region profile" evidence="21">
    <location>
        <begin position="5"/>
        <end position="213"/>
    </location>
</feature>
<feature type="transmembrane region" description="Helical" evidence="20">
    <location>
        <begin position="324"/>
        <end position="344"/>
    </location>
</feature>
<evidence type="ECO:0000256" key="4">
    <source>
        <dbReference type="ARBA" id="ARBA00013531"/>
    </source>
</evidence>
<keyword evidence="11 20" id="KW-0249">Electron transport</keyword>
<feature type="binding site" description="axial binding residue" evidence="19">
    <location>
        <position position="200"/>
    </location>
    <ligand>
        <name>heme b</name>
        <dbReference type="ChEBI" id="CHEBI:60344"/>
        <label>b566</label>
    </ligand>
    <ligandPart>
        <name>Fe</name>
        <dbReference type="ChEBI" id="CHEBI:18248"/>
    </ligandPart>
</feature>
<feature type="transmembrane region" description="Helical" evidence="20">
    <location>
        <begin position="350"/>
        <end position="376"/>
    </location>
</feature>
<dbReference type="SUPFAM" id="SSF81342">
    <property type="entry name" value="Transmembrane di-heme cytochromes"/>
    <property type="match status" value="1"/>
</dbReference>
<comment type="subcellular location">
    <subcellularLocation>
        <location evidence="2">Mitochondrion inner membrane</location>
        <topology evidence="2">Multi-pass membrane protein</topology>
    </subcellularLocation>
</comment>
<dbReference type="InterPro" id="IPR048259">
    <property type="entry name" value="Cytochrome_b_N_euk/bac"/>
</dbReference>
<reference evidence="23" key="1">
    <citation type="journal article" date="2024" name="Insect Syst">
        <title>Ontogeny and phylogeny of the genus Solus Watson, 1913 (Lepidoptera: Saturniidae).</title>
        <authorList>
            <person name="Liu Z."/>
        </authorList>
    </citation>
    <scope>NUCLEOTIDE SEQUENCE</scope>
</reference>
<feature type="transmembrane region" description="Helical" evidence="20">
    <location>
        <begin position="81"/>
        <end position="103"/>
    </location>
</feature>
<name>A0AAU7NK42_9NEOP</name>
<evidence type="ECO:0000256" key="11">
    <source>
        <dbReference type="ARBA" id="ARBA00022982"/>
    </source>
</evidence>
<dbReference type="InterPro" id="IPR005797">
    <property type="entry name" value="Cyt_b/b6_N"/>
</dbReference>
<feature type="transmembrane region" description="Helical" evidence="20">
    <location>
        <begin position="291"/>
        <end position="312"/>
    </location>
</feature>
<dbReference type="GO" id="GO:0005743">
    <property type="term" value="C:mitochondrial inner membrane"/>
    <property type="evidence" value="ECO:0007669"/>
    <property type="project" value="UniProtKB-SubCell"/>
</dbReference>
<keyword evidence="13 19" id="KW-0408">Iron</keyword>
<feature type="transmembrane region" description="Helical" evidence="20">
    <location>
        <begin position="115"/>
        <end position="137"/>
    </location>
</feature>
<evidence type="ECO:0000256" key="1">
    <source>
        <dbReference type="ARBA" id="ARBA00002566"/>
    </source>
</evidence>
<dbReference type="AlphaFoldDB" id="A0AAU7NK42"/>
<keyword evidence="6 19" id="KW-0349">Heme</keyword>
<evidence type="ECO:0000256" key="20">
    <source>
        <dbReference type="RuleBase" id="RU362117"/>
    </source>
</evidence>
<keyword evidence="15 20" id="KW-0496">Mitochondrion</keyword>
<comment type="function">
    <text evidence="1 20">Component of the ubiquinol-cytochrome c reductase complex (complex III or cytochrome b-c1 complex) that is part of the mitochondrial respiratory chain. The b-c1 complex mediates electron transfer from ubiquinol to cytochrome c. Contributes to the generation of a proton gradient across the mitochondrial membrane that is then used for ATP synthesis.</text>
</comment>
<evidence type="ECO:0000256" key="9">
    <source>
        <dbReference type="ARBA" id="ARBA00022723"/>
    </source>
</evidence>
<feature type="transmembrane region" description="Helical" evidence="20">
    <location>
        <begin position="143"/>
        <end position="170"/>
    </location>
</feature>
<dbReference type="PANTHER" id="PTHR19271">
    <property type="entry name" value="CYTOCHROME B"/>
    <property type="match status" value="1"/>
</dbReference>
<evidence type="ECO:0000256" key="2">
    <source>
        <dbReference type="ARBA" id="ARBA00004448"/>
    </source>
</evidence>
<feature type="transmembrane region" description="Helical" evidence="20">
    <location>
        <begin position="233"/>
        <end position="254"/>
    </location>
</feature>
<geneLocation type="mitochondrion" evidence="23"/>
<feature type="transmembrane region" description="Helical" evidence="20">
    <location>
        <begin position="182"/>
        <end position="203"/>
    </location>
</feature>
<evidence type="ECO:0000256" key="17">
    <source>
        <dbReference type="ARBA" id="ARBA00061233"/>
    </source>
</evidence>
<evidence type="ECO:0000256" key="15">
    <source>
        <dbReference type="ARBA" id="ARBA00023128"/>
    </source>
</evidence>
<dbReference type="EMBL" id="OR773099">
    <property type="protein sequence ID" value="XBR27394.1"/>
    <property type="molecule type" value="Genomic_DNA"/>
</dbReference>
<evidence type="ECO:0000259" key="22">
    <source>
        <dbReference type="PROSITE" id="PS51003"/>
    </source>
</evidence>
<dbReference type="InterPro" id="IPR048260">
    <property type="entry name" value="Cytochrome_b_C_euk/bac"/>
</dbReference>
<dbReference type="PIRSF" id="PIRSF038885">
    <property type="entry name" value="COB"/>
    <property type="match status" value="1"/>
</dbReference>
<evidence type="ECO:0000256" key="8">
    <source>
        <dbReference type="ARBA" id="ARBA00022692"/>
    </source>
</evidence>
<feature type="domain" description="Cytochrome b/b6 C-terminal region profile" evidence="22">
    <location>
        <begin position="214"/>
        <end position="383"/>
    </location>
</feature>
<dbReference type="InterPro" id="IPR030689">
    <property type="entry name" value="Cytochrome_b"/>
</dbReference>
<dbReference type="PANTHER" id="PTHR19271:SF16">
    <property type="entry name" value="CYTOCHROME B"/>
    <property type="match status" value="1"/>
</dbReference>
<dbReference type="GO" id="GO:0016491">
    <property type="term" value="F:oxidoreductase activity"/>
    <property type="evidence" value="ECO:0007669"/>
    <property type="project" value="UniProtKB-UniRule"/>
</dbReference>
<evidence type="ECO:0000256" key="6">
    <source>
        <dbReference type="ARBA" id="ARBA00022617"/>
    </source>
</evidence>
<protein>
    <recommendedName>
        <fullName evidence="4 20">Cytochrome b</fullName>
    </recommendedName>
</protein>
<dbReference type="FunFam" id="1.20.810.10:FF:000002">
    <property type="entry name" value="Cytochrome b"/>
    <property type="match status" value="1"/>
</dbReference>
<evidence type="ECO:0000256" key="14">
    <source>
        <dbReference type="ARBA" id="ARBA00023075"/>
    </source>
</evidence>
<evidence type="ECO:0000313" key="23">
    <source>
        <dbReference type="EMBL" id="XBR27394.1"/>
    </source>
</evidence>
<dbReference type="Gene3D" id="1.20.810.10">
    <property type="entry name" value="Cytochrome Bc1 Complex, Chain C"/>
    <property type="match status" value="1"/>
</dbReference>
<evidence type="ECO:0000256" key="16">
    <source>
        <dbReference type="ARBA" id="ARBA00023136"/>
    </source>
</evidence>
<dbReference type="InterPro" id="IPR016174">
    <property type="entry name" value="Di-haem_cyt_TM"/>
</dbReference>
<feature type="binding site" description="axial binding residue" evidence="19">
    <location>
        <position position="87"/>
    </location>
    <ligand>
        <name>heme b</name>
        <dbReference type="ChEBI" id="CHEBI:60344"/>
        <label>b562</label>
    </ligand>
    <ligandPart>
        <name>Fe</name>
        <dbReference type="ChEBI" id="CHEBI:18248"/>
    </ligandPart>
</feature>
<keyword evidence="14" id="KW-0830">Ubiquinone</keyword>
<keyword evidence="16 20" id="KW-0472">Membrane</keyword>
<dbReference type="PROSITE" id="PS51003">
    <property type="entry name" value="CYTB_CTER"/>
    <property type="match status" value="1"/>
</dbReference>
<evidence type="ECO:0000256" key="5">
    <source>
        <dbReference type="ARBA" id="ARBA00022448"/>
    </source>
</evidence>
<dbReference type="PROSITE" id="PS51002">
    <property type="entry name" value="CYTB_NTER"/>
    <property type="match status" value="1"/>
</dbReference>
<comment type="cofactor">
    <cofactor evidence="19">
        <name>heme</name>
        <dbReference type="ChEBI" id="CHEBI:30413"/>
    </cofactor>
    <text evidence="19">Binds 2 heme groups non-covalently.</text>
</comment>
<dbReference type="InterPro" id="IPR027387">
    <property type="entry name" value="Cytb/b6-like_sf"/>
</dbReference>
<dbReference type="InterPro" id="IPR036150">
    <property type="entry name" value="Cyt_b/b6_C_sf"/>
</dbReference>
<evidence type="ECO:0000256" key="13">
    <source>
        <dbReference type="ARBA" id="ARBA00023004"/>
    </source>
</evidence>
<dbReference type="CDD" id="cd00290">
    <property type="entry name" value="cytochrome_b_C"/>
    <property type="match status" value="1"/>
</dbReference>
<evidence type="ECO:0000259" key="21">
    <source>
        <dbReference type="PROSITE" id="PS51002"/>
    </source>
</evidence>
<comment type="subunit">
    <text evidence="3">The main subunits of complex b-c1 are: cytochrome b, cytochrome c1 and the Rieske protein.</text>
</comment>
<keyword evidence="5 20" id="KW-0813">Transport</keyword>
<keyword evidence="9 19" id="KW-0479">Metal-binding</keyword>
<dbReference type="GO" id="GO:0006122">
    <property type="term" value="P:mitochondrial electron transport, ubiquinol to cytochrome c"/>
    <property type="evidence" value="ECO:0007669"/>
    <property type="project" value="TreeGrafter"/>
</dbReference>
<dbReference type="GO" id="GO:0046872">
    <property type="term" value="F:metal ion binding"/>
    <property type="evidence" value="ECO:0007669"/>
    <property type="project" value="UniProtKB-UniRule"/>
</dbReference>
<dbReference type="Pfam" id="PF00033">
    <property type="entry name" value="Cytochrome_B"/>
    <property type="match status" value="1"/>
</dbReference>
<proteinExistence type="inferred from homology"/>
<feature type="transmembrane region" description="Helical" evidence="20">
    <location>
        <begin position="40"/>
        <end position="61"/>
    </location>
</feature>
<feature type="binding site" description="axial binding residue" evidence="19">
    <location>
        <position position="101"/>
    </location>
    <ligand>
        <name>heme b</name>
        <dbReference type="ChEBI" id="CHEBI:60344"/>
        <label>b566</label>
    </ligand>
    <ligandPart>
        <name>Fe</name>
        <dbReference type="ChEBI" id="CHEBI:18248"/>
    </ligandPart>
</feature>
<evidence type="ECO:0000256" key="12">
    <source>
        <dbReference type="ARBA" id="ARBA00022989"/>
    </source>
</evidence>
<evidence type="ECO:0000256" key="19">
    <source>
        <dbReference type="PIRSR" id="PIRSR038885-2"/>
    </source>
</evidence>
<evidence type="ECO:0000256" key="10">
    <source>
        <dbReference type="ARBA" id="ARBA00022792"/>
    </source>
</evidence>
<dbReference type="Pfam" id="PF00032">
    <property type="entry name" value="Cytochrom_B_C"/>
    <property type="match status" value="1"/>
</dbReference>
<evidence type="ECO:0000256" key="3">
    <source>
        <dbReference type="ARBA" id="ARBA00011649"/>
    </source>
</evidence>
<dbReference type="GO" id="GO:0008121">
    <property type="term" value="F:quinol-cytochrome-c reductase activity"/>
    <property type="evidence" value="ECO:0007669"/>
    <property type="project" value="InterPro"/>
</dbReference>
<dbReference type="InterPro" id="IPR005798">
    <property type="entry name" value="Cyt_b/b6_C"/>
</dbReference>